<feature type="region of interest" description="Disordered" evidence="1">
    <location>
        <begin position="604"/>
        <end position="682"/>
    </location>
</feature>
<dbReference type="GO" id="GO:0043130">
    <property type="term" value="F:ubiquitin binding"/>
    <property type="evidence" value="ECO:0007669"/>
    <property type="project" value="InterPro"/>
</dbReference>
<dbReference type="Pfam" id="PF00790">
    <property type="entry name" value="VHS"/>
    <property type="match status" value="1"/>
</dbReference>
<feature type="domain" description="VHS" evidence="2">
    <location>
        <begin position="99"/>
        <end position="212"/>
    </location>
</feature>
<dbReference type="SMART" id="SM00288">
    <property type="entry name" value="VHS"/>
    <property type="match status" value="1"/>
</dbReference>
<dbReference type="GO" id="GO:0007015">
    <property type="term" value="P:actin filament organization"/>
    <property type="evidence" value="ECO:0007669"/>
    <property type="project" value="InterPro"/>
</dbReference>
<dbReference type="SUPFAM" id="SSF89009">
    <property type="entry name" value="GAT-like domain"/>
    <property type="match status" value="1"/>
</dbReference>
<gene>
    <name evidence="3" type="ORF">BCR35DRAFT_302581</name>
</gene>
<dbReference type="SUPFAM" id="SSF48464">
    <property type="entry name" value="ENTH/VHS domain"/>
    <property type="match status" value="1"/>
</dbReference>
<dbReference type="GO" id="GO:0006897">
    <property type="term" value="P:endocytosis"/>
    <property type="evidence" value="ECO:0007669"/>
    <property type="project" value="InterPro"/>
</dbReference>
<evidence type="ECO:0000259" key="2">
    <source>
        <dbReference type="PROSITE" id="PS50179"/>
    </source>
</evidence>
<dbReference type="GO" id="GO:0035091">
    <property type="term" value="F:phosphatidylinositol binding"/>
    <property type="evidence" value="ECO:0007669"/>
    <property type="project" value="InterPro"/>
</dbReference>
<evidence type="ECO:0000313" key="4">
    <source>
        <dbReference type="Proteomes" id="UP000193467"/>
    </source>
</evidence>
<feature type="compositionally biased region" description="Polar residues" evidence="1">
    <location>
        <begin position="526"/>
        <end position="535"/>
    </location>
</feature>
<reference evidence="3 4" key="1">
    <citation type="submission" date="2016-07" db="EMBL/GenBank/DDBJ databases">
        <title>Pervasive Adenine N6-methylation of Active Genes in Fungi.</title>
        <authorList>
            <consortium name="DOE Joint Genome Institute"/>
            <person name="Mondo S.J."/>
            <person name="Dannebaum R.O."/>
            <person name="Kuo R.C."/>
            <person name="Labutti K."/>
            <person name="Haridas S."/>
            <person name="Kuo A."/>
            <person name="Salamov A."/>
            <person name="Ahrendt S.R."/>
            <person name="Lipzen A."/>
            <person name="Sullivan W."/>
            <person name="Andreopoulos W.B."/>
            <person name="Clum A."/>
            <person name="Lindquist E."/>
            <person name="Daum C."/>
            <person name="Ramamoorthy G.K."/>
            <person name="Gryganskyi A."/>
            <person name="Culley D."/>
            <person name="Magnuson J.K."/>
            <person name="James T.Y."/>
            <person name="O'Malley M.A."/>
            <person name="Stajich J.E."/>
            <person name="Spatafora J.W."/>
            <person name="Visel A."/>
            <person name="Grigoriev I.V."/>
        </authorList>
    </citation>
    <scope>NUCLEOTIDE SEQUENCE [LARGE SCALE GENOMIC DNA]</scope>
    <source>
        <strain evidence="3 4">62-1032</strain>
    </source>
</reference>
<feature type="compositionally biased region" description="Polar residues" evidence="1">
    <location>
        <begin position="372"/>
        <end position="383"/>
    </location>
</feature>
<dbReference type="InterPro" id="IPR038425">
    <property type="entry name" value="GAT_sf"/>
</dbReference>
<sequence>MKRLFGGKKSSSQPSPTADNEHSSFEPLPSSNPAQSPPPQAQYGGQQPQQQHGQAPPRPLQGYAVAHAPALGSARVMGPPRVTDVLNAIGWSCASPAFDYPYVLSLADYLATSSAAAKEAARALRKEFKHAVPDAQERAVRLTGILMRNTDLRFREQVASKKFLGELQDLATSKKTDPRVREMVLRVLSPLAFDYQRDAELSPITGLYNKLKPADWPVNGLPLDPSDPLLTPTVDPRNNLGTPRHRVREPRRLPTTSEQMKDLRREAEQARGNARLLSEAVAFASPDEELAANEIVQEFHAKCFASQEILTNNLQWATVQAEQSRAAADSQQPSRSSSGRSDSHPAPSPPPPQNPHPLSNAAMDEIREISPARNSPRLSSNNPFAPIVSGDQAMPPPAAIETEEEKTLSIILAAYSEVTEALAGYDSHQQNQSELLELQAVEERSKNETRFDRSKAGVPDEHGNYLSATSGLERGEGGSRPASRNASPARGGEDGLGEVISFHKPQPHDHTRPSPLAADPFADESASPSSPPRLNTDQDDRRQSRNPYAAYLSSPTTSPTKSVPNGHASAPIDDSSAYIIPDTFDAHRPLSASSITGGRMLYDEPEETHSEERHDNGMSSLPNFGGGSYNSGEGEGVMRRQGTDESFIATPSQPSEKALGKLRRLSLREGTESDPVDQQRKLEEALRAKYTQQFEEEGRRSGEFARRE</sequence>
<dbReference type="PROSITE" id="PS50179">
    <property type="entry name" value="VHS"/>
    <property type="match status" value="1"/>
</dbReference>
<feature type="region of interest" description="Disordered" evidence="1">
    <location>
        <begin position="1"/>
        <end position="60"/>
    </location>
</feature>
<dbReference type="AlphaFoldDB" id="A0A1Y2FPS1"/>
<organism evidence="3 4">
    <name type="scientific">Leucosporidium creatinivorum</name>
    <dbReference type="NCBI Taxonomy" id="106004"/>
    <lineage>
        <taxon>Eukaryota</taxon>
        <taxon>Fungi</taxon>
        <taxon>Dikarya</taxon>
        <taxon>Basidiomycota</taxon>
        <taxon>Pucciniomycotina</taxon>
        <taxon>Microbotryomycetes</taxon>
        <taxon>Leucosporidiales</taxon>
        <taxon>Leucosporidium</taxon>
    </lineage>
</organism>
<dbReference type="InterPro" id="IPR045007">
    <property type="entry name" value="LSB5"/>
</dbReference>
<feature type="compositionally biased region" description="Polar residues" evidence="1">
    <location>
        <begin position="9"/>
        <end position="18"/>
    </location>
</feature>
<name>A0A1Y2FPS1_9BASI</name>
<dbReference type="Proteomes" id="UP000193467">
    <property type="component" value="Unassembled WGS sequence"/>
</dbReference>
<dbReference type="Gene3D" id="1.25.40.90">
    <property type="match status" value="1"/>
</dbReference>
<feature type="compositionally biased region" description="Low complexity" evidence="1">
    <location>
        <begin position="323"/>
        <end position="340"/>
    </location>
</feature>
<dbReference type="GO" id="GO:0030479">
    <property type="term" value="C:actin cortical patch"/>
    <property type="evidence" value="ECO:0007669"/>
    <property type="project" value="TreeGrafter"/>
</dbReference>
<accession>A0A1Y2FPS1</accession>
<dbReference type="InParanoid" id="A0A1Y2FPS1"/>
<dbReference type="OrthoDB" id="10255964at2759"/>
<feature type="compositionally biased region" description="Basic and acidic residues" evidence="1">
    <location>
        <begin position="259"/>
        <end position="269"/>
    </location>
</feature>
<feature type="compositionally biased region" description="Low complexity" evidence="1">
    <location>
        <begin position="41"/>
        <end position="55"/>
    </location>
</feature>
<keyword evidence="4" id="KW-1185">Reference proteome</keyword>
<dbReference type="Gene3D" id="1.20.58.160">
    <property type="match status" value="1"/>
</dbReference>
<proteinExistence type="predicted"/>
<dbReference type="InterPro" id="IPR002014">
    <property type="entry name" value="VHS_dom"/>
</dbReference>
<feature type="region of interest" description="Disordered" evidence="1">
    <location>
        <begin position="227"/>
        <end position="270"/>
    </location>
</feature>
<feature type="compositionally biased region" description="Gly residues" evidence="1">
    <location>
        <begin position="624"/>
        <end position="635"/>
    </location>
</feature>
<dbReference type="PANTHER" id="PTHR47789">
    <property type="entry name" value="LAS SEVENTEEN-BINDING PROTEIN 5"/>
    <property type="match status" value="1"/>
</dbReference>
<feature type="compositionally biased region" description="Low complexity" evidence="1">
    <location>
        <begin position="553"/>
        <end position="564"/>
    </location>
</feature>
<feature type="compositionally biased region" description="Basic and acidic residues" evidence="1">
    <location>
        <begin position="666"/>
        <end position="682"/>
    </location>
</feature>
<dbReference type="CDD" id="cd16980">
    <property type="entry name" value="VHS_Lsb5"/>
    <property type="match status" value="1"/>
</dbReference>
<feature type="compositionally biased region" description="Basic and acidic residues" evidence="1">
    <location>
        <begin position="442"/>
        <end position="463"/>
    </location>
</feature>
<dbReference type="EMBL" id="MCGR01000015">
    <property type="protein sequence ID" value="ORY85968.1"/>
    <property type="molecule type" value="Genomic_DNA"/>
</dbReference>
<dbReference type="STRING" id="106004.A0A1Y2FPS1"/>
<feature type="compositionally biased region" description="Low complexity" evidence="1">
    <location>
        <begin position="227"/>
        <end position="236"/>
    </location>
</feature>
<feature type="region of interest" description="Disordered" evidence="1">
    <location>
        <begin position="321"/>
        <end position="359"/>
    </location>
</feature>
<comment type="caution">
    <text evidence="3">The sequence shown here is derived from an EMBL/GenBank/DDBJ whole genome shotgun (WGS) entry which is preliminary data.</text>
</comment>
<feature type="compositionally biased region" description="Pro residues" evidence="1">
    <location>
        <begin position="346"/>
        <end position="355"/>
    </location>
</feature>
<feature type="region of interest" description="Disordered" evidence="1">
    <location>
        <begin position="442"/>
        <end position="574"/>
    </location>
</feature>
<evidence type="ECO:0000256" key="1">
    <source>
        <dbReference type="SAM" id="MobiDB-lite"/>
    </source>
</evidence>
<feature type="compositionally biased region" description="Basic and acidic residues" evidence="1">
    <location>
        <begin position="607"/>
        <end position="616"/>
    </location>
</feature>
<dbReference type="InterPro" id="IPR008942">
    <property type="entry name" value="ENTH_VHS"/>
</dbReference>
<evidence type="ECO:0000313" key="3">
    <source>
        <dbReference type="EMBL" id="ORY85968.1"/>
    </source>
</evidence>
<dbReference type="GO" id="GO:0051666">
    <property type="term" value="P:actin cortical patch localization"/>
    <property type="evidence" value="ECO:0007669"/>
    <property type="project" value="TreeGrafter"/>
</dbReference>
<dbReference type="PANTHER" id="PTHR47789:SF2">
    <property type="entry name" value="VHS DOMAIN-CONTAINING PROTEIN"/>
    <property type="match status" value="1"/>
</dbReference>
<protein>
    <recommendedName>
        <fullName evidence="2">VHS domain-containing protein</fullName>
    </recommendedName>
</protein>
<feature type="region of interest" description="Disordered" evidence="1">
    <location>
        <begin position="372"/>
        <end position="402"/>
    </location>
</feature>
<dbReference type="GO" id="GO:0007034">
    <property type="term" value="P:vacuolar transport"/>
    <property type="evidence" value="ECO:0007669"/>
    <property type="project" value="UniProtKB-ARBA"/>
</dbReference>